<keyword evidence="3" id="KW-1185">Reference proteome</keyword>
<dbReference type="OrthoDB" id="2685667at2759"/>
<name>A0A5M3N510_CONPW</name>
<dbReference type="AlphaFoldDB" id="A0A5M3N510"/>
<protein>
    <submittedName>
        <fullName evidence="2">Uncharacterized protein</fullName>
    </submittedName>
</protein>
<feature type="compositionally biased region" description="Basic residues" evidence="1">
    <location>
        <begin position="568"/>
        <end position="586"/>
    </location>
</feature>
<comment type="caution">
    <text evidence="2">The sequence shown here is derived from an EMBL/GenBank/DDBJ whole genome shotgun (WGS) entry which is preliminary data.</text>
</comment>
<feature type="compositionally biased region" description="Low complexity" evidence="1">
    <location>
        <begin position="115"/>
        <end position="126"/>
    </location>
</feature>
<feature type="compositionally biased region" description="Low complexity" evidence="1">
    <location>
        <begin position="587"/>
        <end position="596"/>
    </location>
</feature>
<feature type="region of interest" description="Disordered" evidence="1">
    <location>
        <begin position="115"/>
        <end position="147"/>
    </location>
</feature>
<evidence type="ECO:0000256" key="1">
    <source>
        <dbReference type="SAM" id="MobiDB-lite"/>
    </source>
</evidence>
<feature type="compositionally biased region" description="Acidic residues" evidence="1">
    <location>
        <begin position="197"/>
        <end position="219"/>
    </location>
</feature>
<evidence type="ECO:0000313" key="3">
    <source>
        <dbReference type="Proteomes" id="UP000053558"/>
    </source>
</evidence>
<organism evidence="2 3">
    <name type="scientific">Coniophora puteana (strain RWD-64-598)</name>
    <name type="common">Brown rot fungus</name>
    <dbReference type="NCBI Taxonomy" id="741705"/>
    <lineage>
        <taxon>Eukaryota</taxon>
        <taxon>Fungi</taxon>
        <taxon>Dikarya</taxon>
        <taxon>Basidiomycota</taxon>
        <taxon>Agaricomycotina</taxon>
        <taxon>Agaricomycetes</taxon>
        <taxon>Agaricomycetidae</taxon>
        <taxon>Boletales</taxon>
        <taxon>Coniophorineae</taxon>
        <taxon>Coniophoraceae</taxon>
        <taxon>Coniophora</taxon>
    </lineage>
</organism>
<dbReference type="RefSeq" id="XP_007762657.1">
    <property type="nucleotide sequence ID" value="XM_007764467.1"/>
</dbReference>
<feature type="region of interest" description="Disordered" evidence="1">
    <location>
        <begin position="1"/>
        <end position="65"/>
    </location>
</feature>
<reference evidence="3" key="1">
    <citation type="journal article" date="2012" name="Science">
        <title>The Paleozoic origin of enzymatic lignin decomposition reconstructed from 31 fungal genomes.</title>
        <authorList>
            <person name="Floudas D."/>
            <person name="Binder M."/>
            <person name="Riley R."/>
            <person name="Barry K."/>
            <person name="Blanchette R.A."/>
            <person name="Henrissat B."/>
            <person name="Martinez A.T."/>
            <person name="Otillar R."/>
            <person name="Spatafora J.W."/>
            <person name="Yadav J.S."/>
            <person name="Aerts A."/>
            <person name="Benoit I."/>
            <person name="Boyd A."/>
            <person name="Carlson A."/>
            <person name="Copeland A."/>
            <person name="Coutinho P.M."/>
            <person name="de Vries R.P."/>
            <person name="Ferreira P."/>
            <person name="Findley K."/>
            <person name="Foster B."/>
            <person name="Gaskell J."/>
            <person name="Glotzer D."/>
            <person name="Gorecki P."/>
            <person name="Heitman J."/>
            <person name="Hesse C."/>
            <person name="Hori C."/>
            <person name="Igarashi K."/>
            <person name="Jurgens J.A."/>
            <person name="Kallen N."/>
            <person name="Kersten P."/>
            <person name="Kohler A."/>
            <person name="Kuees U."/>
            <person name="Kumar T.K.A."/>
            <person name="Kuo A."/>
            <person name="LaButti K."/>
            <person name="Larrondo L.F."/>
            <person name="Lindquist E."/>
            <person name="Ling A."/>
            <person name="Lombard V."/>
            <person name="Lucas S."/>
            <person name="Lundell T."/>
            <person name="Martin R."/>
            <person name="McLaughlin D.J."/>
            <person name="Morgenstern I."/>
            <person name="Morin E."/>
            <person name="Murat C."/>
            <person name="Nagy L.G."/>
            <person name="Nolan M."/>
            <person name="Ohm R.A."/>
            <person name="Patyshakuliyeva A."/>
            <person name="Rokas A."/>
            <person name="Ruiz-Duenas F.J."/>
            <person name="Sabat G."/>
            <person name="Salamov A."/>
            <person name="Samejima M."/>
            <person name="Schmutz J."/>
            <person name="Slot J.C."/>
            <person name="St John F."/>
            <person name="Stenlid J."/>
            <person name="Sun H."/>
            <person name="Sun S."/>
            <person name="Syed K."/>
            <person name="Tsang A."/>
            <person name="Wiebenga A."/>
            <person name="Young D."/>
            <person name="Pisabarro A."/>
            <person name="Eastwood D.C."/>
            <person name="Martin F."/>
            <person name="Cullen D."/>
            <person name="Grigoriev I.V."/>
            <person name="Hibbett D.S."/>
        </authorList>
    </citation>
    <scope>NUCLEOTIDE SEQUENCE [LARGE SCALE GENOMIC DNA]</scope>
    <source>
        <strain evidence="3">RWD-64-598 SS2</strain>
    </source>
</reference>
<evidence type="ECO:0000313" key="2">
    <source>
        <dbReference type="EMBL" id="EIW86144.1"/>
    </source>
</evidence>
<feature type="region of interest" description="Disordered" evidence="1">
    <location>
        <begin position="560"/>
        <end position="605"/>
    </location>
</feature>
<gene>
    <name evidence="2" type="ORF">CONPUDRAFT_68745</name>
</gene>
<dbReference type="OMA" id="GHINDPM"/>
<dbReference type="Proteomes" id="UP000053558">
    <property type="component" value="Unassembled WGS sequence"/>
</dbReference>
<feature type="region of interest" description="Disordered" evidence="1">
    <location>
        <begin position="191"/>
        <end position="268"/>
    </location>
</feature>
<dbReference type="KEGG" id="cput:CONPUDRAFT_68745"/>
<accession>A0A5M3N510</accession>
<sequence length="605" mass="68887">MSAPQENLPHTNSQYMQDGARRQSRQEFNNIQLPPFRYSGYPADVSSYQNNLTPSYPAYPPQSPPYVSQTPSYYPATPSYYPQTPSYQEYTGTMHYNNAGVSPYMPLYRSSSPSSQYIPSGLLASPRLPPSPRLHQGRDNSPVIPAQAPYGNLATEVVLTPPASSGSSPPAKGDVDVEGLAREAAMAACDFTMPPLDDLDEDTDDDDTDDDDDDEEDELDTSHITASDESWKVRNPNRPVIPSRPAAAPLTAEQKAQRSARRKQKAERDEALRKEILKLIISDEVIQRLSRQFDVPIRTIENMIFRAQERKHRTVRLYNAKLHYERAHIIYPDNLTPPQKTKFLHAYVKAKTYTREQEIQMVQELEDDRERRRNAVRCSNRAANQDVIHTTNRIIALLDALRTRTGIYACVMIVRGHINDPMQPVLYGTDNSSEFFHHSFDKTPDQMIRMFEQWACNLAENLDQREKRDKLSVHQEYCVASIEAQLRLGFMTGQNTRMNYKNYQKKIVQTHGITLEGWPEDITMKRPHLITQVGDIKRIREALESRKCFWQSLDGKRNSKGFDAAAPVKRKMQQKKQSAPRKKKATGGKAAGPKSAEIIEASDEE</sequence>
<feature type="compositionally biased region" description="Polar residues" evidence="1">
    <location>
        <begin position="1"/>
        <end position="16"/>
    </location>
</feature>
<dbReference type="EMBL" id="JH711573">
    <property type="protein sequence ID" value="EIW86144.1"/>
    <property type="molecule type" value="Genomic_DNA"/>
</dbReference>
<dbReference type="GeneID" id="19208687"/>
<proteinExistence type="predicted"/>